<dbReference type="EMBL" id="BLPG01000001">
    <property type="protein sequence ID" value="GFJ92168.1"/>
    <property type="molecule type" value="Genomic_DNA"/>
</dbReference>
<dbReference type="Proteomes" id="UP000482960">
    <property type="component" value="Unassembled WGS sequence"/>
</dbReference>
<name>A0A6V8LAW4_9ACTN</name>
<evidence type="ECO:0000313" key="1">
    <source>
        <dbReference type="EMBL" id="GFJ92168.1"/>
    </source>
</evidence>
<dbReference type="AlphaFoldDB" id="A0A6V8LAW4"/>
<reference evidence="1 2" key="2">
    <citation type="submission" date="2020-03" db="EMBL/GenBank/DDBJ databases">
        <authorList>
            <person name="Ichikawa N."/>
            <person name="Kimura A."/>
            <person name="Kitahashi Y."/>
            <person name="Uohara A."/>
        </authorList>
    </citation>
    <scope>NUCLEOTIDE SEQUENCE [LARGE SCALE GENOMIC DNA]</scope>
    <source>
        <strain evidence="1 2">NBRC 108638</strain>
    </source>
</reference>
<keyword evidence="2" id="KW-1185">Reference proteome</keyword>
<proteinExistence type="predicted"/>
<accession>A0A6V8LAW4</accession>
<comment type="caution">
    <text evidence="1">The sequence shown here is derived from an EMBL/GenBank/DDBJ whole genome shotgun (WGS) entry which is preliminary data.</text>
</comment>
<gene>
    <name evidence="1" type="ORF">Prum_058100</name>
</gene>
<sequence length="99" mass="10231">MRRTWMLGRAGPGYIATTGPSVMTRPSPYTLTTGNRPASMAGVTKPPVYSTRNATVEGSAAEPPPGAEVLGVSWAHAATRKNIDAAAAARAPRAIVISI</sequence>
<organism evidence="1 2">
    <name type="scientific">Phytohabitans rumicis</name>
    <dbReference type="NCBI Taxonomy" id="1076125"/>
    <lineage>
        <taxon>Bacteria</taxon>
        <taxon>Bacillati</taxon>
        <taxon>Actinomycetota</taxon>
        <taxon>Actinomycetes</taxon>
        <taxon>Micromonosporales</taxon>
        <taxon>Micromonosporaceae</taxon>
    </lineage>
</organism>
<protein>
    <submittedName>
        <fullName evidence="1">Uncharacterized protein</fullName>
    </submittedName>
</protein>
<reference evidence="1 2" key="1">
    <citation type="submission" date="2020-03" db="EMBL/GenBank/DDBJ databases">
        <title>Whole genome shotgun sequence of Phytohabitans rumicis NBRC 108638.</title>
        <authorList>
            <person name="Komaki H."/>
            <person name="Tamura T."/>
        </authorList>
    </citation>
    <scope>NUCLEOTIDE SEQUENCE [LARGE SCALE GENOMIC DNA]</scope>
    <source>
        <strain evidence="1 2">NBRC 108638</strain>
    </source>
</reference>
<evidence type="ECO:0000313" key="2">
    <source>
        <dbReference type="Proteomes" id="UP000482960"/>
    </source>
</evidence>